<dbReference type="PANTHER" id="PTHR42939">
    <property type="entry name" value="ABC TRANSPORTER ATP-BINDING PROTEIN ALBC-RELATED"/>
    <property type="match status" value="1"/>
</dbReference>
<reference evidence="5" key="1">
    <citation type="submission" date="2020-01" db="EMBL/GenBank/DDBJ databases">
        <authorList>
            <person name="Meier V. D."/>
            <person name="Meier V D."/>
        </authorList>
    </citation>
    <scope>NUCLEOTIDE SEQUENCE</scope>
    <source>
        <strain evidence="5">HLG_WM_MAG_10</strain>
    </source>
</reference>
<evidence type="ECO:0000256" key="1">
    <source>
        <dbReference type="ARBA" id="ARBA00022448"/>
    </source>
</evidence>
<dbReference type="InterPro" id="IPR051782">
    <property type="entry name" value="ABC_Transporter_VariousFunc"/>
</dbReference>
<accession>A0A6S6SBN3</accession>
<feature type="domain" description="ABC transporter" evidence="4">
    <location>
        <begin position="2"/>
        <end position="218"/>
    </location>
</feature>
<protein>
    <recommendedName>
        <fullName evidence="4">ABC transporter domain-containing protein</fullName>
    </recommendedName>
</protein>
<evidence type="ECO:0000256" key="2">
    <source>
        <dbReference type="ARBA" id="ARBA00022741"/>
    </source>
</evidence>
<gene>
    <name evidence="5" type="ORF">HELGO_WM33787</name>
</gene>
<dbReference type="AlphaFoldDB" id="A0A6S6SBN3"/>
<dbReference type="PANTHER" id="PTHR42939:SF1">
    <property type="entry name" value="ABC TRANSPORTER ATP-BINDING PROTEIN ALBC-RELATED"/>
    <property type="match status" value="1"/>
</dbReference>
<evidence type="ECO:0000313" key="5">
    <source>
        <dbReference type="EMBL" id="CAA6805135.1"/>
    </source>
</evidence>
<dbReference type="SUPFAM" id="SSF52540">
    <property type="entry name" value="P-loop containing nucleoside triphosphate hydrolases"/>
    <property type="match status" value="1"/>
</dbReference>
<evidence type="ECO:0000259" key="4">
    <source>
        <dbReference type="PROSITE" id="PS50893"/>
    </source>
</evidence>
<evidence type="ECO:0000256" key="3">
    <source>
        <dbReference type="ARBA" id="ARBA00022840"/>
    </source>
</evidence>
<name>A0A6S6SBN3_9BACT</name>
<dbReference type="GO" id="GO:0016887">
    <property type="term" value="F:ATP hydrolysis activity"/>
    <property type="evidence" value="ECO:0007669"/>
    <property type="project" value="InterPro"/>
</dbReference>
<dbReference type="Pfam" id="PF00005">
    <property type="entry name" value="ABC_tran"/>
    <property type="match status" value="1"/>
</dbReference>
<keyword evidence="2" id="KW-0547">Nucleotide-binding</keyword>
<sequence length="228" mass="26180">MLNIKNLTVSYQKDRILNALNIEFKAGEIHGILGMNGAGKSTFFNSICGLKSIDSGECLYQNEWVNSDHISFMQTHTYFYPYMKGIEYLQLIGKQNPTFDPHHWNQIFELPLNQLVENYSTGMKKKLVFIGVLAQDRPILILDEPFNGVDIESNEKIIQILDYLRKKGRSILLSSHIIHSLTDCCDKVSYLKNGVFARTYLQEDFNELQILVKELVRQDVADVLDALD</sequence>
<keyword evidence="3" id="KW-0067">ATP-binding</keyword>
<dbReference type="InterPro" id="IPR027417">
    <property type="entry name" value="P-loop_NTPase"/>
</dbReference>
<dbReference type="EMBL" id="CACVAQ010000104">
    <property type="protein sequence ID" value="CAA6805135.1"/>
    <property type="molecule type" value="Genomic_DNA"/>
</dbReference>
<dbReference type="Gene3D" id="3.40.50.300">
    <property type="entry name" value="P-loop containing nucleotide triphosphate hydrolases"/>
    <property type="match status" value="1"/>
</dbReference>
<dbReference type="InterPro" id="IPR003439">
    <property type="entry name" value="ABC_transporter-like_ATP-bd"/>
</dbReference>
<keyword evidence="1" id="KW-0813">Transport</keyword>
<dbReference type="PROSITE" id="PS50893">
    <property type="entry name" value="ABC_TRANSPORTER_2"/>
    <property type="match status" value="1"/>
</dbReference>
<dbReference type="CDD" id="cd03230">
    <property type="entry name" value="ABC_DR_subfamily_A"/>
    <property type="match status" value="1"/>
</dbReference>
<dbReference type="GO" id="GO:0005524">
    <property type="term" value="F:ATP binding"/>
    <property type="evidence" value="ECO:0007669"/>
    <property type="project" value="UniProtKB-KW"/>
</dbReference>
<proteinExistence type="predicted"/>
<organism evidence="5">
    <name type="scientific">uncultured Aureispira sp</name>
    <dbReference type="NCBI Taxonomy" id="1331704"/>
    <lineage>
        <taxon>Bacteria</taxon>
        <taxon>Pseudomonadati</taxon>
        <taxon>Bacteroidota</taxon>
        <taxon>Saprospiria</taxon>
        <taxon>Saprospirales</taxon>
        <taxon>Saprospiraceae</taxon>
        <taxon>Aureispira</taxon>
        <taxon>environmental samples</taxon>
    </lineage>
</organism>